<dbReference type="AlphaFoldDB" id="A0A2Z4NCJ0"/>
<dbReference type="InterPro" id="IPR003256">
    <property type="entry name" value="Ribosomal_uL24"/>
</dbReference>
<dbReference type="KEGG" id="mane:DP065_00675"/>
<evidence type="ECO:0000313" key="9">
    <source>
        <dbReference type="Proteomes" id="UP000250218"/>
    </source>
</evidence>
<dbReference type="HAMAP" id="MF_01326_B">
    <property type="entry name" value="Ribosomal_uL24_B"/>
    <property type="match status" value="1"/>
</dbReference>
<evidence type="ECO:0000256" key="2">
    <source>
        <dbReference type="ARBA" id="ARBA00022980"/>
    </source>
</evidence>
<dbReference type="RefSeq" id="WP_033178799.1">
    <property type="nucleotide sequence ID" value="NZ_CP030140.1"/>
</dbReference>
<evidence type="ECO:0000256" key="6">
    <source>
        <dbReference type="RuleBase" id="RU003477"/>
    </source>
</evidence>
<keyword evidence="5" id="KW-0694">RNA-binding</keyword>
<dbReference type="InterPro" id="IPR008991">
    <property type="entry name" value="Translation_prot_SH3-like_sf"/>
</dbReference>
<keyword evidence="9" id="KW-1185">Reference proteome</keyword>
<keyword evidence="3 5" id="KW-0687">Ribonucleoprotein</keyword>
<dbReference type="InterPro" id="IPR057264">
    <property type="entry name" value="Ribosomal_uL24_C"/>
</dbReference>
<reference evidence="9" key="1">
    <citation type="submission" date="2018-06" db="EMBL/GenBank/DDBJ databases">
        <title>Complete genome sequences of Mycoplasma anatis, M. anseris and M. cloacale type strains.</title>
        <authorList>
            <person name="Grozner D."/>
            <person name="Forro B."/>
            <person name="Sulyok K.M."/>
            <person name="Marton S."/>
            <person name="Kreizinger Z."/>
            <person name="Banyai K."/>
            <person name="Gyuranecz M."/>
        </authorList>
    </citation>
    <scope>NUCLEOTIDE SEQUENCE [LARGE SCALE GENOMIC DNA]</scope>
    <source>
        <strain evidence="9">ATCC 49234</strain>
    </source>
</reference>
<evidence type="ECO:0000256" key="3">
    <source>
        <dbReference type="ARBA" id="ARBA00023274"/>
    </source>
</evidence>
<evidence type="ECO:0000259" key="7">
    <source>
        <dbReference type="SMART" id="SM00739"/>
    </source>
</evidence>
<dbReference type="InterPro" id="IPR014722">
    <property type="entry name" value="Rib_uL2_dom2"/>
</dbReference>
<dbReference type="GO" id="GO:0006412">
    <property type="term" value="P:translation"/>
    <property type="evidence" value="ECO:0007669"/>
    <property type="project" value="UniProtKB-UniRule"/>
</dbReference>
<comment type="similarity">
    <text evidence="1 5 6">Belongs to the universal ribosomal protein uL24 family.</text>
</comment>
<keyword evidence="5" id="KW-0699">rRNA-binding</keyword>
<dbReference type="PROSITE" id="PS01108">
    <property type="entry name" value="RIBOSOMAL_L24"/>
    <property type="match status" value="1"/>
</dbReference>
<dbReference type="Pfam" id="PF00467">
    <property type="entry name" value="KOW"/>
    <property type="match status" value="1"/>
</dbReference>
<dbReference type="PANTHER" id="PTHR12903">
    <property type="entry name" value="MITOCHONDRIAL RIBOSOMAL PROTEIN L24"/>
    <property type="match status" value="1"/>
</dbReference>
<protein>
    <recommendedName>
        <fullName evidence="4 5">Large ribosomal subunit protein uL24</fullName>
    </recommendedName>
</protein>
<accession>A0A2Z4NCJ0</accession>
<dbReference type="Pfam" id="PF17136">
    <property type="entry name" value="ribosomal_L24"/>
    <property type="match status" value="1"/>
</dbReference>
<proteinExistence type="inferred from homology"/>
<dbReference type="GO" id="GO:1990904">
    <property type="term" value="C:ribonucleoprotein complex"/>
    <property type="evidence" value="ECO:0007669"/>
    <property type="project" value="UniProtKB-KW"/>
</dbReference>
<dbReference type="NCBIfam" id="TIGR01079">
    <property type="entry name" value="rplX_bact"/>
    <property type="match status" value="1"/>
</dbReference>
<dbReference type="CDD" id="cd06089">
    <property type="entry name" value="KOW_RPL26"/>
    <property type="match status" value="1"/>
</dbReference>
<evidence type="ECO:0000256" key="5">
    <source>
        <dbReference type="HAMAP-Rule" id="MF_01326"/>
    </source>
</evidence>
<dbReference type="Proteomes" id="UP000250218">
    <property type="component" value="Chromosome"/>
</dbReference>
<evidence type="ECO:0000256" key="1">
    <source>
        <dbReference type="ARBA" id="ARBA00010618"/>
    </source>
</evidence>
<dbReference type="InterPro" id="IPR005824">
    <property type="entry name" value="KOW"/>
</dbReference>
<dbReference type="Gene3D" id="2.30.30.30">
    <property type="match status" value="1"/>
</dbReference>
<feature type="domain" description="KOW" evidence="7">
    <location>
        <begin position="5"/>
        <end position="32"/>
    </location>
</feature>
<comment type="subunit">
    <text evidence="5">Part of the 50S ribosomal subunit.</text>
</comment>
<evidence type="ECO:0000313" key="8">
    <source>
        <dbReference type="EMBL" id="AWX69272.1"/>
    </source>
</evidence>
<organism evidence="8 9">
    <name type="scientific">[Mycoplasma] anseris</name>
    <dbReference type="NCBI Taxonomy" id="92400"/>
    <lineage>
        <taxon>Bacteria</taxon>
        <taxon>Bacillati</taxon>
        <taxon>Mycoplasmatota</taxon>
        <taxon>Mycoplasmoidales</taxon>
        <taxon>Metamycoplasmataceae</taxon>
        <taxon>Metamycoplasma</taxon>
    </lineage>
</organism>
<dbReference type="EMBL" id="CP030140">
    <property type="protein sequence ID" value="AWX69272.1"/>
    <property type="molecule type" value="Genomic_DNA"/>
</dbReference>
<dbReference type="GO" id="GO:0003735">
    <property type="term" value="F:structural constituent of ribosome"/>
    <property type="evidence" value="ECO:0007669"/>
    <property type="project" value="InterPro"/>
</dbReference>
<gene>
    <name evidence="5" type="primary">rplX</name>
    <name evidence="8" type="ORF">DP065_00675</name>
</gene>
<comment type="function">
    <text evidence="5">One of two assembly initiator proteins, it binds directly to the 5'-end of the 23S rRNA, where it nucleates assembly of the 50S subunit.</text>
</comment>
<dbReference type="GO" id="GO:0019843">
    <property type="term" value="F:rRNA binding"/>
    <property type="evidence" value="ECO:0007669"/>
    <property type="project" value="UniProtKB-UniRule"/>
</dbReference>
<dbReference type="SMART" id="SM00739">
    <property type="entry name" value="KOW"/>
    <property type="match status" value="1"/>
</dbReference>
<dbReference type="InterPro" id="IPR041988">
    <property type="entry name" value="Ribosomal_uL24_KOW"/>
</dbReference>
<keyword evidence="2 5" id="KW-0689">Ribosomal protein</keyword>
<dbReference type="GO" id="GO:0005840">
    <property type="term" value="C:ribosome"/>
    <property type="evidence" value="ECO:0007669"/>
    <property type="project" value="UniProtKB-KW"/>
</dbReference>
<name>A0A2Z4NCJ0_9BACT</name>
<dbReference type="SUPFAM" id="SSF50104">
    <property type="entry name" value="Translation proteins SH3-like domain"/>
    <property type="match status" value="1"/>
</dbReference>
<dbReference type="InterPro" id="IPR005825">
    <property type="entry name" value="Ribosomal_uL24_CS"/>
</dbReference>
<evidence type="ECO:0000256" key="4">
    <source>
        <dbReference type="ARBA" id="ARBA00035206"/>
    </source>
</evidence>
<comment type="function">
    <text evidence="5">One of the proteins that surrounds the polypeptide exit tunnel on the outside of the subunit.</text>
</comment>
<sequence length="111" mass="12331">MAQSKIRKNDAVVIISGKAKGKTGVVIETNKKANTVIVKEVNIKTKHHKPNQENQEGKIEKKEYPIHVSNVAYLVKKNANGQAAVGTKIGFQVDSKTNKKQRVMRKVNKLV</sequence>